<feature type="domain" description="Flavin reductase like" evidence="5">
    <location>
        <begin position="66"/>
        <end position="238"/>
    </location>
</feature>
<sequence>MSEPLPPFDDSFVPTYTESPNAAWQFGDKVGGTAAGKEWIEGEKEGWTSIDPASVEPSKLYPLLISGIIPRPVAFVSSLSETGIENLAPFSFFNAVSFDPPTIMVSCTNKPRVKDTCHNIKTTKGFTVNIISEPLMENANVTAVNTPDHISEWDVSGLTKEKTVSQVADPPLRCLSSHQVVVEAPRVKESAFSMECELLEAIDIKNPETGISINVLIIGLVKYVHVRNDVLNERGVIDPIKFKPIARLGDIAYARLGDIFRLPRFSWDKEKEKMEEGVKRNQQL</sequence>
<dbReference type="Pfam" id="PF01613">
    <property type="entry name" value="Flavin_Reduct"/>
    <property type="match status" value="1"/>
</dbReference>
<evidence type="ECO:0000313" key="6">
    <source>
        <dbReference type="EMBL" id="KZO92319.1"/>
    </source>
</evidence>
<dbReference type="SMART" id="SM00903">
    <property type="entry name" value="Flavin_Reduct"/>
    <property type="match status" value="1"/>
</dbReference>
<dbReference type="InterPro" id="IPR002563">
    <property type="entry name" value="Flavin_Rdtase-like_dom"/>
</dbReference>
<dbReference type="PANTHER" id="PTHR33798:SF5">
    <property type="entry name" value="FLAVIN REDUCTASE LIKE DOMAIN-CONTAINING PROTEIN"/>
    <property type="match status" value="1"/>
</dbReference>
<keyword evidence="2" id="KW-0285">Flavoprotein</keyword>
<evidence type="ECO:0000256" key="1">
    <source>
        <dbReference type="ARBA" id="ARBA00001917"/>
    </source>
</evidence>
<evidence type="ECO:0000256" key="3">
    <source>
        <dbReference type="ARBA" id="ARBA00022643"/>
    </source>
</evidence>
<dbReference type="GO" id="GO:0010181">
    <property type="term" value="F:FMN binding"/>
    <property type="evidence" value="ECO:0007669"/>
    <property type="project" value="InterPro"/>
</dbReference>
<comment type="cofactor">
    <cofactor evidence="1">
        <name>FMN</name>
        <dbReference type="ChEBI" id="CHEBI:58210"/>
    </cofactor>
</comment>
<evidence type="ECO:0000256" key="2">
    <source>
        <dbReference type="ARBA" id="ARBA00022630"/>
    </source>
</evidence>
<name>A0A167I5C2_CALVF</name>
<dbReference type="SUPFAM" id="SSF50475">
    <property type="entry name" value="FMN-binding split barrel"/>
    <property type="match status" value="1"/>
</dbReference>
<organism evidence="6 7">
    <name type="scientific">Calocera viscosa (strain TUFC12733)</name>
    <dbReference type="NCBI Taxonomy" id="1330018"/>
    <lineage>
        <taxon>Eukaryota</taxon>
        <taxon>Fungi</taxon>
        <taxon>Dikarya</taxon>
        <taxon>Basidiomycota</taxon>
        <taxon>Agaricomycotina</taxon>
        <taxon>Dacrymycetes</taxon>
        <taxon>Dacrymycetales</taxon>
        <taxon>Dacrymycetaceae</taxon>
        <taxon>Calocera</taxon>
    </lineage>
</organism>
<dbReference type="OrthoDB" id="298012at2759"/>
<dbReference type="EMBL" id="KV417312">
    <property type="protein sequence ID" value="KZO92319.1"/>
    <property type="molecule type" value="Genomic_DNA"/>
</dbReference>
<proteinExistence type="inferred from homology"/>
<gene>
    <name evidence="6" type="ORF">CALVIDRAFT_557690</name>
</gene>
<keyword evidence="7" id="KW-1185">Reference proteome</keyword>
<evidence type="ECO:0000256" key="4">
    <source>
        <dbReference type="ARBA" id="ARBA00038054"/>
    </source>
</evidence>
<accession>A0A167I5C2</accession>
<dbReference type="InterPro" id="IPR012349">
    <property type="entry name" value="Split_barrel_FMN-bd"/>
</dbReference>
<evidence type="ECO:0000259" key="5">
    <source>
        <dbReference type="SMART" id="SM00903"/>
    </source>
</evidence>
<dbReference type="Proteomes" id="UP000076738">
    <property type="component" value="Unassembled WGS sequence"/>
</dbReference>
<dbReference type="AlphaFoldDB" id="A0A167I5C2"/>
<keyword evidence="3" id="KW-0288">FMN</keyword>
<protein>
    <recommendedName>
        <fullName evidence="5">Flavin reductase like domain-containing protein</fullName>
    </recommendedName>
</protein>
<dbReference type="PANTHER" id="PTHR33798">
    <property type="entry name" value="FLAVOPROTEIN OXYGENASE"/>
    <property type="match status" value="1"/>
</dbReference>
<evidence type="ECO:0000313" key="7">
    <source>
        <dbReference type="Proteomes" id="UP000076738"/>
    </source>
</evidence>
<dbReference type="Gene3D" id="2.30.110.10">
    <property type="entry name" value="Electron Transport, Fmn-binding Protein, Chain A"/>
    <property type="match status" value="1"/>
</dbReference>
<comment type="similarity">
    <text evidence="4">Belongs to the flavoredoxin family.</text>
</comment>
<reference evidence="6 7" key="1">
    <citation type="journal article" date="2016" name="Mol. Biol. Evol.">
        <title>Comparative Genomics of Early-Diverging Mushroom-Forming Fungi Provides Insights into the Origins of Lignocellulose Decay Capabilities.</title>
        <authorList>
            <person name="Nagy L.G."/>
            <person name="Riley R."/>
            <person name="Tritt A."/>
            <person name="Adam C."/>
            <person name="Daum C."/>
            <person name="Floudas D."/>
            <person name="Sun H."/>
            <person name="Yadav J.S."/>
            <person name="Pangilinan J."/>
            <person name="Larsson K.H."/>
            <person name="Matsuura K."/>
            <person name="Barry K."/>
            <person name="Labutti K."/>
            <person name="Kuo R."/>
            <person name="Ohm R.A."/>
            <person name="Bhattacharya S.S."/>
            <person name="Shirouzu T."/>
            <person name="Yoshinaga Y."/>
            <person name="Martin F.M."/>
            <person name="Grigoriev I.V."/>
            <person name="Hibbett D.S."/>
        </authorList>
    </citation>
    <scope>NUCLEOTIDE SEQUENCE [LARGE SCALE GENOMIC DNA]</scope>
    <source>
        <strain evidence="6 7">TUFC12733</strain>
    </source>
</reference>